<comment type="caution">
    <text evidence="1">The sequence shown here is derived from an EMBL/GenBank/DDBJ whole genome shotgun (WGS) entry which is preliminary data.</text>
</comment>
<accession>A0A512PD10</accession>
<gene>
    <name evidence="1" type="ORF">CSO01_17370</name>
</gene>
<keyword evidence="2" id="KW-1185">Reference proteome</keyword>
<name>A0A512PD10_9CELL</name>
<protein>
    <recommendedName>
        <fullName evidence="3">Transport-associated OB type 2 domain-containing protein</fullName>
    </recommendedName>
</protein>
<dbReference type="EMBL" id="BKAL01000005">
    <property type="protein sequence ID" value="GEP69022.1"/>
    <property type="molecule type" value="Genomic_DNA"/>
</dbReference>
<dbReference type="AlphaFoldDB" id="A0A512PD10"/>
<sequence length="139" mass="14649">MTAAPVTGSLPERHVTMRAIALTGADPTRPFIELETQAGRLSGFWRGATAVGRGASVDVELELPRVRTRSEVVVGPLGDLAPGMVRGVVTTVLEDCVIVLEIGGALLQVEFDTDGPSPEIVGATVEFMAEDLEFYPTGV</sequence>
<evidence type="ECO:0008006" key="3">
    <source>
        <dbReference type="Google" id="ProtNLM"/>
    </source>
</evidence>
<organism evidence="1 2">
    <name type="scientific">Cellulomonas soli</name>
    <dbReference type="NCBI Taxonomy" id="931535"/>
    <lineage>
        <taxon>Bacteria</taxon>
        <taxon>Bacillati</taxon>
        <taxon>Actinomycetota</taxon>
        <taxon>Actinomycetes</taxon>
        <taxon>Micrococcales</taxon>
        <taxon>Cellulomonadaceae</taxon>
        <taxon>Cellulomonas</taxon>
    </lineage>
</organism>
<reference evidence="1 2" key="1">
    <citation type="submission" date="2019-07" db="EMBL/GenBank/DDBJ databases">
        <title>Whole genome shotgun sequence of Cellulomonas soli NBRC 109434.</title>
        <authorList>
            <person name="Hosoyama A."/>
            <person name="Uohara A."/>
            <person name="Ohji S."/>
            <person name="Ichikawa N."/>
        </authorList>
    </citation>
    <scope>NUCLEOTIDE SEQUENCE [LARGE SCALE GENOMIC DNA]</scope>
    <source>
        <strain evidence="1 2">NBRC 109434</strain>
    </source>
</reference>
<proteinExistence type="predicted"/>
<evidence type="ECO:0000313" key="1">
    <source>
        <dbReference type="EMBL" id="GEP69022.1"/>
    </source>
</evidence>
<evidence type="ECO:0000313" key="2">
    <source>
        <dbReference type="Proteomes" id="UP000321798"/>
    </source>
</evidence>
<dbReference type="Proteomes" id="UP000321798">
    <property type="component" value="Unassembled WGS sequence"/>
</dbReference>